<dbReference type="EMBL" id="QAYE01000001">
    <property type="protein sequence ID" value="PTW48621.1"/>
    <property type="molecule type" value="Genomic_DNA"/>
</dbReference>
<keyword evidence="1" id="KW-0472">Membrane</keyword>
<organism evidence="2 3">
    <name type="scientific">Sphingomonas faeni</name>
    <dbReference type="NCBI Taxonomy" id="185950"/>
    <lineage>
        <taxon>Bacteria</taxon>
        <taxon>Pseudomonadati</taxon>
        <taxon>Pseudomonadota</taxon>
        <taxon>Alphaproteobacteria</taxon>
        <taxon>Sphingomonadales</taxon>
        <taxon>Sphingomonadaceae</taxon>
        <taxon>Sphingomonas</taxon>
    </lineage>
</organism>
<feature type="transmembrane region" description="Helical" evidence="1">
    <location>
        <begin position="12"/>
        <end position="33"/>
    </location>
</feature>
<evidence type="ECO:0000313" key="3">
    <source>
        <dbReference type="Proteomes" id="UP000244013"/>
    </source>
</evidence>
<protein>
    <submittedName>
        <fullName evidence="2">Uncharacterized protein</fullName>
    </submittedName>
</protein>
<comment type="caution">
    <text evidence="2">The sequence shown here is derived from an EMBL/GenBank/DDBJ whole genome shotgun (WGS) entry which is preliminary data.</text>
</comment>
<accession>A0A2T5UAV2</accession>
<dbReference type="Proteomes" id="UP000244013">
    <property type="component" value="Unassembled WGS sequence"/>
</dbReference>
<evidence type="ECO:0000256" key="1">
    <source>
        <dbReference type="SAM" id="Phobius"/>
    </source>
</evidence>
<sequence length="36" mass="3764">MSIRFETAQRIAFSLVGALFFAAIAVGTAVPIIPIA</sequence>
<evidence type="ECO:0000313" key="2">
    <source>
        <dbReference type="EMBL" id="PTW48621.1"/>
    </source>
</evidence>
<reference evidence="2 3" key="1">
    <citation type="submission" date="2018-04" db="EMBL/GenBank/DDBJ databases">
        <title>Genomic Encyclopedia of Type Strains, Phase III (KMG-III): the genomes of soil and plant-associated and newly described type strains.</title>
        <authorList>
            <person name="Whitman W."/>
        </authorList>
    </citation>
    <scope>NUCLEOTIDE SEQUENCE [LARGE SCALE GENOMIC DNA]</scope>
    <source>
        <strain evidence="2 3">MA-olki</strain>
    </source>
</reference>
<dbReference type="AlphaFoldDB" id="A0A2T5UAV2"/>
<name>A0A2T5UAV2_9SPHN</name>
<gene>
    <name evidence="2" type="ORF">C8J25_101118</name>
</gene>
<keyword evidence="1" id="KW-1133">Transmembrane helix</keyword>
<keyword evidence="1" id="KW-0812">Transmembrane</keyword>
<proteinExistence type="predicted"/>